<feature type="domain" description="NAD-dependent epimerase/dehydratase" evidence="1">
    <location>
        <begin position="3"/>
        <end position="87"/>
    </location>
</feature>
<proteinExistence type="predicted"/>
<dbReference type="EMBL" id="BMRG01000004">
    <property type="protein sequence ID" value="GGP55063.1"/>
    <property type="molecule type" value="Genomic_DNA"/>
</dbReference>
<keyword evidence="3" id="KW-1185">Reference proteome</keyword>
<comment type="caution">
    <text evidence="2">The sequence shown here is derived from an EMBL/GenBank/DDBJ whole genome shotgun (WGS) entry which is preliminary data.</text>
</comment>
<dbReference type="Proteomes" id="UP000639606">
    <property type="component" value="Unassembled WGS sequence"/>
</dbReference>
<dbReference type="GO" id="GO:0004029">
    <property type="term" value="F:aldehyde dehydrogenase (NAD+) activity"/>
    <property type="evidence" value="ECO:0007669"/>
    <property type="project" value="TreeGrafter"/>
</dbReference>
<evidence type="ECO:0000259" key="1">
    <source>
        <dbReference type="Pfam" id="PF01370"/>
    </source>
</evidence>
<evidence type="ECO:0000313" key="3">
    <source>
        <dbReference type="Proteomes" id="UP000639606"/>
    </source>
</evidence>
<accession>A0A918EE66</accession>
<reference evidence="2" key="2">
    <citation type="submission" date="2020-09" db="EMBL/GenBank/DDBJ databases">
        <authorList>
            <person name="Sun Q."/>
            <person name="Ohkuma M."/>
        </authorList>
    </citation>
    <scope>NUCLEOTIDE SEQUENCE</scope>
    <source>
        <strain evidence="2">JCM 3313</strain>
    </source>
</reference>
<dbReference type="RefSeq" id="WP_189223767.1">
    <property type="nucleotide sequence ID" value="NZ_BMRG01000004.1"/>
</dbReference>
<dbReference type="GO" id="GO:0005737">
    <property type="term" value="C:cytoplasm"/>
    <property type="evidence" value="ECO:0007669"/>
    <property type="project" value="TreeGrafter"/>
</dbReference>
<dbReference type="InterPro" id="IPR001509">
    <property type="entry name" value="Epimerase_deHydtase"/>
</dbReference>
<protein>
    <recommendedName>
        <fullName evidence="1">NAD-dependent epimerase/dehydratase domain-containing protein</fullName>
    </recommendedName>
</protein>
<dbReference type="InterPro" id="IPR051783">
    <property type="entry name" value="NAD(P)-dependent_oxidoreduct"/>
</dbReference>
<sequence length="289" mass="29481">MRVLLTGATGYVGSAVLEALVAGGHEVLGLVRDPDRAGAVRERGASPVIGDITDAARVRELAAGADGVVHLASPGDATSAEAEDAFVTAVLAGLGGTGKPLVSTAGIWDHGSGGELTEVSPFRAPRITAWRPEVTRRVLAATGVRTAVISPALVYGRGGGLLRVITGGPRRGVGSQALTVLGSGEQHWATVHVDDLAALYVLALEKARAGTYLIGASGVNPTVREITVAASRAAGLDGRVEPEGLAGTVERLGLLGEALLLDQRASGTAARQLGWQPTRPTLLEHLTGR</sequence>
<gene>
    <name evidence="2" type="ORF">GCM10010185_29490</name>
</gene>
<dbReference type="Pfam" id="PF01370">
    <property type="entry name" value="Epimerase"/>
    <property type="match status" value="2"/>
</dbReference>
<dbReference type="PANTHER" id="PTHR48079">
    <property type="entry name" value="PROTEIN YEEZ"/>
    <property type="match status" value="1"/>
</dbReference>
<dbReference type="InterPro" id="IPR036291">
    <property type="entry name" value="NAD(P)-bd_dom_sf"/>
</dbReference>
<dbReference type="SUPFAM" id="SSF51735">
    <property type="entry name" value="NAD(P)-binding Rossmann-fold domains"/>
    <property type="match status" value="1"/>
</dbReference>
<reference evidence="2" key="1">
    <citation type="journal article" date="2014" name="Int. J. Syst. Evol. Microbiol.">
        <title>Complete genome sequence of Corynebacterium casei LMG S-19264T (=DSM 44701T), isolated from a smear-ripened cheese.</title>
        <authorList>
            <consortium name="US DOE Joint Genome Institute (JGI-PGF)"/>
            <person name="Walter F."/>
            <person name="Albersmeier A."/>
            <person name="Kalinowski J."/>
            <person name="Ruckert C."/>
        </authorList>
    </citation>
    <scope>NUCLEOTIDE SEQUENCE</scope>
    <source>
        <strain evidence="2">JCM 3313</strain>
    </source>
</reference>
<dbReference type="Gene3D" id="3.40.50.720">
    <property type="entry name" value="NAD(P)-binding Rossmann-like Domain"/>
    <property type="match status" value="1"/>
</dbReference>
<organism evidence="2 3">
    <name type="scientific">Saccharothrix coeruleofusca</name>
    <dbReference type="NCBI Taxonomy" id="33919"/>
    <lineage>
        <taxon>Bacteria</taxon>
        <taxon>Bacillati</taxon>
        <taxon>Actinomycetota</taxon>
        <taxon>Actinomycetes</taxon>
        <taxon>Pseudonocardiales</taxon>
        <taxon>Pseudonocardiaceae</taxon>
        <taxon>Saccharothrix</taxon>
    </lineage>
</organism>
<evidence type="ECO:0000313" key="2">
    <source>
        <dbReference type="EMBL" id="GGP55063.1"/>
    </source>
</evidence>
<name>A0A918EE66_9PSEU</name>
<feature type="domain" description="NAD-dependent epimerase/dehydratase" evidence="1">
    <location>
        <begin position="136"/>
        <end position="215"/>
    </location>
</feature>
<dbReference type="PANTHER" id="PTHR48079:SF6">
    <property type="entry name" value="NAD(P)-BINDING DOMAIN-CONTAINING PROTEIN-RELATED"/>
    <property type="match status" value="1"/>
</dbReference>
<dbReference type="AlphaFoldDB" id="A0A918EE66"/>